<gene>
    <name evidence="1" type="primary">gpmA_1</name>
    <name evidence="1" type="ORF">OSO01_08650</name>
</gene>
<dbReference type="InterPro" id="IPR029033">
    <property type="entry name" value="His_PPase_superfam"/>
</dbReference>
<dbReference type="PANTHER" id="PTHR48100:SF1">
    <property type="entry name" value="HISTIDINE PHOSPHATASE FAMILY PROTEIN-RELATED"/>
    <property type="match status" value="1"/>
</dbReference>
<sequence>MNKTIYIIRHCEAEGQAPDAPLTEKGKEQAEKLAAFLYDKKVDRIISSPFLRAIQTVEPLAEENNLKIKVDNRLRERVLSSASMPDWMTKLEATYKDLDLKYEGGESSNEATGRIVEAVNEIRESDADNSIIVAHGGIISLLLYYYDKNAGFEAWRKLSNPDVYALQISDDNYQLERLWTEE</sequence>
<dbReference type="Pfam" id="PF00300">
    <property type="entry name" value="His_Phos_1"/>
    <property type="match status" value="1"/>
</dbReference>
<dbReference type="GO" id="GO:0016791">
    <property type="term" value="F:phosphatase activity"/>
    <property type="evidence" value="ECO:0007669"/>
    <property type="project" value="TreeGrafter"/>
</dbReference>
<dbReference type="CDD" id="cd07067">
    <property type="entry name" value="HP_PGM_like"/>
    <property type="match status" value="1"/>
</dbReference>
<dbReference type="AlphaFoldDB" id="A0A511ZF97"/>
<dbReference type="Proteomes" id="UP000321558">
    <property type="component" value="Unassembled WGS sequence"/>
</dbReference>
<dbReference type="EMBL" id="BJYM01000003">
    <property type="protein sequence ID" value="GEN86126.1"/>
    <property type="molecule type" value="Genomic_DNA"/>
</dbReference>
<dbReference type="PANTHER" id="PTHR48100">
    <property type="entry name" value="BROAD-SPECIFICITY PHOSPHATASE YOR283W-RELATED"/>
    <property type="match status" value="1"/>
</dbReference>
<dbReference type="OrthoDB" id="512570at2"/>
<evidence type="ECO:0000313" key="2">
    <source>
        <dbReference type="Proteomes" id="UP000321558"/>
    </source>
</evidence>
<reference evidence="1 2" key="1">
    <citation type="submission" date="2019-07" db="EMBL/GenBank/DDBJ databases">
        <title>Whole genome shotgun sequence of Oceanobacillus sojae NBRC 105379.</title>
        <authorList>
            <person name="Hosoyama A."/>
            <person name="Uohara A."/>
            <person name="Ohji S."/>
            <person name="Ichikawa N."/>
        </authorList>
    </citation>
    <scope>NUCLEOTIDE SEQUENCE [LARGE SCALE GENOMIC DNA]</scope>
    <source>
        <strain evidence="1 2">NBRC 105379</strain>
    </source>
</reference>
<dbReference type="PIRSF" id="PIRSF000709">
    <property type="entry name" value="6PFK_2-Ptase"/>
    <property type="match status" value="1"/>
</dbReference>
<accession>A0A511ZF97</accession>
<dbReference type="Gene3D" id="3.40.50.1240">
    <property type="entry name" value="Phosphoglycerate mutase-like"/>
    <property type="match status" value="1"/>
</dbReference>
<dbReference type="RefSeq" id="WP_147209039.1">
    <property type="nucleotide sequence ID" value="NZ_BJYM01000003.1"/>
</dbReference>
<comment type="caution">
    <text evidence="1">The sequence shown here is derived from an EMBL/GenBank/DDBJ whole genome shotgun (WGS) entry which is preliminary data.</text>
</comment>
<dbReference type="GO" id="GO:0005737">
    <property type="term" value="C:cytoplasm"/>
    <property type="evidence" value="ECO:0007669"/>
    <property type="project" value="TreeGrafter"/>
</dbReference>
<organism evidence="1 2">
    <name type="scientific">Oceanobacillus sojae</name>
    <dbReference type="NCBI Taxonomy" id="582851"/>
    <lineage>
        <taxon>Bacteria</taxon>
        <taxon>Bacillati</taxon>
        <taxon>Bacillota</taxon>
        <taxon>Bacilli</taxon>
        <taxon>Bacillales</taxon>
        <taxon>Bacillaceae</taxon>
        <taxon>Oceanobacillus</taxon>
    </lineage>
</organism>
<proteinExistence type="predicted"/>
<dbReference type="STRING" id="582851.GCA_900162665_04318"/>
<dbReference type="InterPro" id="IPR013078">
    <property type="entry name" value="His_Pase_superF_clade-1"/>
</dbReference>
<dbReference type="InterPro" id="IPR050275">
    <property type="entry name" value="PGM_Phosphatase"/>
</dbReference>
<protein>
    <submittedName>
        <fullName evidence="1">Phosphoglycerate mutase</fullName>
    </submittedName>
</protein>
<dbReference type="SUPFAM" id="SSF53254">
    <property type="entry name" value="Phosphoglycerate mutase-like"/>
    <property type="match status" value="1"/>
</dbReference>
<keyword evidence="2" id="KW-1185">Reference proteome</keyword>
<dbReference type="SMART" id="SM00855">
    <property type="entry name" value="PGAM"/>
    <property type="match status" value="1"/>
</dbReference>
<name>A0A511ZF97_9BACI</name>
<evidence type="ECO:0000313" key="1">
    <source>
        <dbReference type="EMBL" id="GEN86126.1"/>
    </source>
</evidence>